<keyword evidence="3" id="KW-1185">Reference proteome</keyword>
<feature type="region of interest" description="Disordered" evidence="1">
    <location>
        <begin position="152"/>
        <end position="195"/>
    </location>
</feature>
<accession>A0A428RZE8</accession>
<dbReference type="EMBL" id="NKCK01000396">
    <property type="protein sequence ID" value="RSL82937.1"/>
    <property type="molecule type" value="Genomic_DNA"/>
</dbReference>
<protein>
    <submittedName>
        <fullName evidence="2">Uncharacterized protein</fullName>
    </submittedName>
</protein>
<proteinExistence type="predicted"/>
<reference evidence="2 3" key="1">
    <citation type="submission" date="2017-06" db="EMBL/GenBank/DDBJ databases">
        <title>Comparative genomic analysis of Ambrosia Fusariam Clade fungi.</title>
        <authorList>
            <person name="Stajich J.E."/>
            <person name="Carrillo J."/>
            <person name="Kijimoto T."/>
            <person name="Eskalen A."/>
            <person name="O'Donnell K."/>
            <person name="Kasson M."/>
        </authorList>
    </citation>
    <scope>NUCLEOTIDE SEQUENCE [LARGE SCALE GENOMIC DNA]</scope>
    <source>
        <strain evidence="2 3">NRRL62579</strain>
    </source>
</reference>
<dbReference type="Proteomes" id="UP000287144">
    <property type="component" value="Unassembled WGS sequence"/>
</dbReference>
<gene>
    <name evidence="2" type="ORF">CEP52_016838</name>
</gene>
<dbReference type="STRING" id="1325735.A0A428RZE8"/>
<sequence>MVFRDILPDEAEVIELNETTPWLQHTRWPELFRNRPLDIIAASAWQPGPVRGEDYLLGQWKGTSFWSSADAEARLRILIQGVDLMFDRATATLALWKRFIRFIFRVLRFKARQRQKIYNLRLGSDEEKMMQYILTLVAQLLLEGGGCDPDRLDQEDLAPINDCNQEYREADDDDDSETDEDADYEEEEHLEEEHIEEEHYPMGDESDFVPPSGSWLQLSEALFQLSMMFWTHRDPAGNMASSVLIYYTAVMGIQRESLAYHSANNSTPGLAALIWVGRVLFLDSQVGYLVEAPR</sequence>
<evidence type="ECO:0000313" key="3">
    <source>
        <dbReference type="Proteomes" id="UP000287144"/>
    </source>
</evidence>
<feature type="compositionally biased region" description="Acidic residues" evidence="1">
    <location>
        <begin position="169"/>
        <end position="195"/>
    </location>
</feature>
<name>A0A428RZE8_9HYPO</name>
<evidence type="ECO:0000256" key="1">
    <source>
        <dbReference type="SAM" id="MobiDB-lite"/>
    </source>
</evidence>
<comment type="caution">
    <text evidence="2">The sequence shown here is derived from an EMBL/GenBank/DDBJ whole genome shotgun (WGS) entry which is preliminary data.</text>
</comment>
<dbReference type="AlphaFoldDB" id="A0A428RZE8"/>
<evidence type="ECO:0000313" key="2">
    <source>
        <dbReference type="EMBL" id="RSL82937.1"/>
    </source>
</evidence>
<organism evidence="2 3">
    <name type="scientific">Fusarium oligoseptatum</name>
    <dbReference type="NCBI Taxonomy" id="2604345"/>
    <lineage>
        <taxon>Eukaryota</taxon>
        <taxon>Fungi</taxon>
        <taxon>Dikarya</taxon>
        <taxon>Ascomycota</taxon>
        <taxon>Pezizomycotina</taxon>
        <taxon>Sordariomycetes</taxon>
        <taxon>Hypocreomycetidae</taxon>
        <taxon>Hypocreales</taxon>
        <taxon>Nectriaceae</taxon>
        <taxon>Fusarium</taxon>
        <taxon>Fusarium solani species complex</taxon>
    </lineage>
</organism>